<keyword evidence="3 6" id="KW-1133">Transmembrane helix</keyword>
<dbReference type="PANTHER" id="PTHR37278">
    <property type="entry name" value="AUTOPHAGY-RELATED PROTEIN 33-RELATED"/>
    <property type="match status" value="1"/>
</dbReference>
<comment type="similarity">
    <text evidence="5">Belongs to the ATG33 family.</text>
</comment>
<evidence type="ECO:0000256" key="5">
    <source>
        <dbReference type="ARBA" id="ARBA00038013"/>
    </source>
</evidence>
<evidence type="ECO:0000256" key="4">
    <source>
        <dbReference type="ARBA" id="ARBA00023136"/>
    </source>
</evidence>
<evidence type="ECO:0000313" key="8">
    <source>
        <dbReference type="Proteomes" id="UP000799439"/>
    </source>
</evidence>
<protein>
    <submittedName>
        <fullName evidence="7">Uncharacterized protein</fullName>
    </submittedName>
</protein>
<comment type="subcellular location">
    <subcellularLocation>
        <location evidence="1">Membrane</location>
        <topology evidence="1">Multi-pass membrane protein</topology>
    </subcellularLocation>
</comment>
<evidence type="ECO:0000256" key="2">
    <source>
        <dbReference type="ARBA" id="ARBA00022692"/>
    </source>
</evidence>
<evidence type="ECO:0000256" key="6">
    <source>
        <dbReference type="SAM" id="Phobius"/>
    </source>
</evidence>
<dbReference type="Proteomes" id="UP000799439">
    <property type="component" value="Unassembled WGS sequence"/>
</dbReference>
<evidence type="ECO:0000256" key="1">
    <source>
        <dbReference type="ARBA" id="ARBA00004141"/>
    </source>
</evidence>
<keyword evidence="4 6" id="KW-0472">Membrane</keyword>
<evidence type="ECO:0000313" key="7">
    <source>
        <dbReference type="EMBL" id="KAF2150699.1"/>
    </source>
</evidence>
<feature type="transmembrane region" description="Helical" evidence="6">
    <location>
        <begin position="54"/>
        <end position="75"/>
    </location>
</feature>
<accession>A0A9P4IXK9</accession>
<keyword evidence="8" id="KW-1185">Reference proteome</keyword>
<name>A0A9P4IXK9_9PEZI</name>
<dbReference type="EMBL" id="ML996089">
    <property type="protein sequence ID" value="KAF2150699.1"/>
    <property type="molecule type" value="Genomic_DNA"/>
</dbReference>
<dbReference type="GO" id="GO:0005741">
    <property type="term" value="C:mitochondrial outer membrane"/>
    <property type="evidence" value="ECO:0007669"/>
    <property type="project" value="TreeGrafter"/>
</dbReference>
<dbReference type="GO" id="GO:0000422">
    <property type="term" value="P:autophagy of mitochondrion"/>
    <property type="evidence" value="ECO:0007669"/>
    <property type="project" value="TreeGrafter"/>
</dbReference>
<dbReference type="OrthoDB" id="5336366at2759"/>
<evidence type="ECO:0000256" key="3">
    <source>
        <dbReference type="ARBA" id="ARBA00022989"/>
    </source>
</evidence>
<organism evidence="7 8">
    <name type="scientific">Myriangium duriaei CBS 260.36</name>
    <dbReference type="NCBI Taxonomy" id="1168546"/>
    <lineage>
        <taxon>Eukaryota</taxon>
        <taxon>Fungi</taxon>
        <taxon>Dikarya</taxon>
        <taxon>Ascomycota</taxon>
        <taxon>Pezizomycotina</taxon>
        <taxon>Dothideomycetes</taxon>
        <taxon>Dothideomycetidae</taxon>
        <taxon>Myriangiales</taxon>
        <taxon>Myriangiaceae</taxon>
        <taxon>Myriangium</taxon>
    </lineage>
</organism>
<dbReference type="AlphaFoldDB" id="A0A9P4IXK9"/>
<sequence length="165" mass="17293">MPFPVAVPKFIGTISLGLLTGLSYTLTTTTYPSLLLLPSATHASRTYSAISLRAQTHTVALALSALSSFGLAFVLSPRRARHPYLLWTAALALAGVGPDVVKMVKAAVAGGPSTLSRKEEVETEGVNGEMVEERVRKATRREVLRGAVSGLAFAMGVVGLWGDGA</sequence>
<keyword evidence="2 6" id="KW-0812">Transmembrane</keyword>
<dbReference type="PANTHER" id="PTHR37278:SF1">
    <property type="entry name" value="AUTOPHAGY-RELATED PROTEIN 33-RELATED"/>
    <property type="match status" value="1"/>
</dbReference>
<proteinExistence type="inferred from homology"/>
<gene>
    <name evidence="7" type="ORF">K461DRAFT_323088</name>
</gene>
<feature type="transmembrane region" description="Helical" evidence="6">
    <location>
        <begin position="143"/>
        <end position="162"/>
    </location>
</feature>
<dbReference type="GO" id="GO:0016236">
    <property type="term" value="P:macroautophagy"/>
    <property type="evidence" value="ECO:0007669"/>
    <property type="project" value="TreeGrafter"/>
</dbReference>
<reference evidence="7" key="1">
    <citation type="journal article" date="2020" name="Stud. Mycol.">
        <title>101 Dothideomycetes genomes: a test case for predicting lifestyles and emergence of pathogens.</title>
        <authorList>
            <person name="Haridas S."/>
            <person name="Albert R."/>
            <person name="Binder M."/>
            <person name="Bloem J."/>
            <person name="Labutti K."/>
            <person name="Salamov A."/>
            <person name="Andreopoulos B."/>
            <person name="Baker S."/>
            <person name="Barry K."/>
            <person name="Bills G."/>
            <person name="Bluhm B."/>
            <person name="Cannon C."/>
            <person name="Castanera R."/>
            <person name="Culley D."/>
            <person name="Daum C."/>
            <person name="Ezra D."/>
            <person name="Gonzalez J."/>
            <person name="Henrissat B."/>
            <person name="Kuo A."/>
            <person name="Liang C."/>
            <person name="Lipzen A."/>
            <person name="Lutzoni F."/>
            <person name="Magnuson J."/>
            <person name="Mondo S."/>
            <person name="Nolan M."/>
            <person name="Ohm R."/>
            <person name="Pangilinan J."/>
            <person name="Park H.-J."/>
            <person name="Ramirez L."/>
            <person name="Alfaro M."/>
            <person name="Sun H."/>
            <person name="Tritt A."/>
            <person name="Yoshinaga Y."/>
            <person name="Zwiers L.-H."/>
            <person name="Turgeon B."/>
            <person name="Goodwin S."/>
            <person name="Spatafora J."/>
            <person name="Crous P."/>
            <person name="Grigoriev I."/>
        </authorList>
    </citation>
    <scope>NUCLEOTIDE SEQUENCE</scope>
    <source>
        <strain evidence="7">CBS 260.36</strain>
    </source>
</reference>
<dbReference type="InterPro" id="IPR051668">
    <property type="entry name" value="ATG33"/>
</dbReference>
<comment type="caution">
    <text evidence="7">The sequence shown here is derived from an EMBL/GenBank/DDBJ whole genome shotgun (WGS) entry which is preliminary data.</text>
</comment>